<evidence type="ECO:0000259" key="1">
    <source>
        <dbReference type="Pfam" id="PF12460"/>
    </source>
</evidence>
<dbReference type="OrthoDB" id="342900at2759"/>
<dbReference type="InterPro" id="IPR024687">
    <property type="entry name" value="MMS19_C"/>
</dbReference>
<reference evidence="2" key="1">
    <citation type="submission" date="2009-06" db="EMBL/GenBank/DDBJ databases">
        <title>A full-length cDNA resource of the pea aphid, Acyrthosiphon pisum.</title>
        <authorList>
            <person name="Shigenobu S."/>
            <person name="Nakabachi A."/>
            <person name="Richards S."/>
        </authorList>
    </citation>
    <scope>NUCLEOTIDE SEQUENCE</scope>
    <source>
        <strain evidence="2">LSR1</strain>
        <tissue evidence="2">Whole body</tissue>
    </source>
</reference>
<proteinExistence type="evidence at transcript level"/>
<feature type="domain" description="MMS19 C-terminal" evidence="1">
    <location>
        <begin position="5"/>
        <end position="164"/>
    </location>
</feature>
<dbReference type="Pfam" id="PF12460">
    <property type="entry name" value="MMS19_C"/>
    <property type="match status" value="1"/>
</dbReference>
<organism evidence="2">
    <name type="scientific">Acyrthosiphon pisum</name>
    <name type="common">Pea aphid</name>
    <dbReference type="NCBI Taxonomy" id="7029"/>
    <lineage>
        <taxon>Eukaryota</taxon>
        <taxon>Metazoa</taxon>
        <taxon>Ecdysozoa</taxon>
        <taxon>Arthropoda</taxon>
        <taxon>Hexapoda</taxon>
        <taxon>Insecta</taxon>
        <taxon>Pterygota</taxon>
        <taxon>Neoptera</taxon>
        <taxon>Paraneoptera</taxon>
        <taxon>Hemiptera</taxon>
        <taxon>Sternorrhyncha</taxon>
        <taxon>Aphidomorpha</taxon>
        <taxon>Aphidoidea</taxon>
        <taxon>Aphididae</taxon>
        <taxon>Macrosiphini</taxon>
        <taxon>Acyrthosiphon</taxon>
    </lineage>
</organism>
<evidence type="ECO:0000313" key="2">
    <source>
        <dbReference type="EMBL" id="BAH72360.1"/>
    </source>
</evidence>
<sequence length="165" mass="18892">MNTKINFKTLSDTQQGIHSYMVILLESILNSLNTNIKLNNVILLIENCIELSTYSNNSICSLSASRLTATLINKYIDGDENDFLIDNFKLHLESCLNLSNFNNVIIQISWITKSLSLKGHRKMLQWIDWSLSLLADPLYGKVMTQCFKMLTQTDDGYLNKECFVQ</sequence>
<dbReference type="AlphaFoldDB" id="C4WWU0"/>
<dbReference type="EMBL" id="AK342264">
    <property type="protein sequence ID" value="BAH72360.1"/>
    <property type="molecule type" value="mRNA"/>
</dbReference>
<protein>
    <recommendedName>
        <fullName evidence="1">MMS19 C-terminal domain-containing protein</fullName>
    </recommendedName>
</protein>
<name>C4WWU0_ACYPI</name>
<accession>C4WWU0</accession>